<feature type="transmembrane region" description="Helical" evidence="1">
    <location>
        <begin position="178"/>
        <end position="201"/>
    </location>
</feature>
<dbReference type="STRING" id="1641875.XM53_04075"/>
<keyword evidence="1" id="KW-0472">Membrane</keyword>
<dbReference type="InterPro" id="IPR039393">
    <property type="entry name" value="Rhizopine-oxygenase-like"/>
</dbReference>
<dbReference type="GO" id="GO:0016020">
    <property type="term" value="C:membrane"/>
    <property type="evidence" value="ECO:0007669"/>
    <property type="project" value="GOC"/>
</dbReference>
<organism evidence="3 4">
    <name type="scientific">Roseovarius atlanticus</name>
    <dbReference type="NCBI Taxonomy" id="1641875"/>
    <lineage>
        <taxon>Bacteria</taxon>
        <taxon>Pseudomonadati</taxon>
        <taxon>Pseudomonadota</taxon>
        <taxon>Alphaproteobacteria</taxon>
        <taxon>Rhodobacterales</taxon>
        <taxon>Roseobacteraceae</taxon>
        <taxon>Roseovarius</taxon>
    </lineage>
</organism>
<dbReference type="InterPro" id="IPR005804">
    <property type="entry name" value="FA_desaturase_dom"/>
</dbReference>
<evidence type="ECO:0000259" key="2">
    <source>
        <dbReference type="Pfam" id="PF00487"/>
    </source>
</evidence>
<dbReference type="EMBL" id="LAXJ01000003">
    <property type="protein sequence ID" value="KRS13757.1"/>
    <property type="molecule type" value="Genomic_DNA"/>
</dbReference>
<protein>
    <submittedName>
        <fullName evidence="3">Fatty acid desaturase</fullName>
    </submittedName>
</protein>
<comment type="caution">
    <text evidence="3">The sequence shown here is derived from an EMBL/GenBank/DDBJ whole genome shotgun (WGS) entry which is preliminary data.</text>
</comment>
<dbReference type="PANTHER" id="PTHR12879">
    <property type="entry name" value="SPHINGOLIPID DELTA 4 DESATURASE/C-4 HYDROXYLASE PROTEIN DES2"/>
    <property type="match status" value="1"/>
</dbReference>
<gene>
    <name evidence="3" type="ORF">XM53_04075</name>
</gene>
<dbReference type="PATRIC" id="fig|1641875.4.peg.2826"/>
<evidence type="ECO:0000256" key="1">
    <source>
        <dbReference type="SAM" id="Phobius"/>
    </source>
</evidence>
<dbReference type="GO" id="GO:0042284">
    <property type="term" value="F:sphingolipid delta-4 desaturase activity"/>
    <property type="evidence" value="ECO:0007669"/>
    <property type="project" value="TreeGrafter"/>
</dbReference>
<dbReference type="OrthoDB" id="9792534at2"/>
<evidence type="ECO:0000313" key="3">
    <source>
        <dbReference type="EMBL" id="KRS13757.1"/>
    </source>
</evidence>
<dbReference type="Pfam" id="PF00487">
    <property type="entry name" value="FA_desaturase"/>
    <property type="match status" value="1"/>
</dbReference>
<accession>A0A0T5NXU4</accession>
<name>A0A0T5NXU4_9RHOB</name>
<proteinExistence type="predicted"/>
<dbReference type="CDD" id="cd03511">
    <property type="entry name" value="Rhizopine-oxygenase-like"/>
    <property type="match status" value="1"/>
</dbReference>
<dbReference type="Proteomes" id="UP000051295">
    <property type="component" value="Unassembled WGS sequence"/>
</dbReference>
<feature type="transmembrane region" description="Helical" evidence="1">
    <location>
        <begin position="50"/>
        <end position="68"/>
    </location>
</feature>
<dbReference type="GO" id="GO:0046513">
    <property type="term" value="P:ceramide biosynthetic process"/>
    <property type="evidence" value="ECO:0007669"/>
    <property type="project" value="TreeGrafter"/>
</dbReference>
<dbReference type="PANTHER" id="PTHR12879:SF8">
    <property type="entry name" value="SPHINGOLIPID DELTA(4)-DESATURASE DES1"/>
    <property type="match status" value="1"/>
</dbReference>
<feature type="transmembrane region" description="Helical" evidence="1">
    <location>
        <begin position="25"/>
        <end position="44"/>
    </location>
</feature>
<dbReference type="RefSeq" id="WP_057790560.1">
    <property type="nucleotide sequence ID" value="NZ_LAXJ01000003.1"/>
</dbReference>
<dbReference type="AlphaFoldDB" id="A0A0T5NXU4"/>
<keyword evidence="1" id="KW-1133">Transmembrane helix</keyword>
<reference evidence="3 4" key="1">
    <citation type="submission" date="2015-04" db="EMBL/GenBank/DDBJ databases">
        <title>The draft genome sequence of Roseovarius sp.R12b.</title>
        <authorList>
            <person name="Li G."/>
            <person name="Lai Q."/>
            <person name="Shao Z."/>
            <person name="Yan P."/>
        </authorList>
    </citation>
    <scope>NUCLEOTIDE SEQUENCE [LARGE SCALE GENOMIC DNA]</scope>
    <source>
        <strain evidence="3 4">R12B</strain>
    </source>
</reference>
<keyword evidence="1" id="KW-0812">Transmembrane</keyword>
<keyword evidence="4" id="KW-1185">Reference proteome</keyword>
<sequence length="299" mass="34308">MDHKAFIASLSPDALARLNRTEDAAGIWHLAVHFGLIGGLGAWIALGGPLWWAFLVPQGIAICFLFTLEHEATHKTPFRSAWLNEWVGRICGLLIVQPFEWFRYFHLAHHRHTNIPGKDPELLAGAKPDGWRAYLWHVSGLPFWRAMIGQTLRNAAGADPGDYVPERARSRVRKEARVMLAFYAVALASPAVSAVLFWVWILPALLGQPFLRLYLLAEHGRCAFVADMFQNTRTTYTNRIVRFLAWNMPYHTEHHALPQVPYHRLPELHRMMRGHHGVTSEGYLAFNRDYTRDFGSRRW</sequence>
<feature type="domain" description="Fatty acid desaturase" evidence="2">
    <location>
        <begin position="50"/>
        <end position="273"/>
    </location>
</feature>
<evidence type="ECO:0000313" key="4">
    <source>
        <dbReference type="Proteomes" id="UP000051295"/>
    </source>
</evidence>